<reference evidence="1 2" key="1">
    <citation type="submission" date="2013-01" db="EMBL/GenBank/DDBJ databases">
        <authorList>
            <person name="Harkins D.M."/>
            <person name="Durkin A.S."/>
            <person name="Brinkac L.M."/>
            <person name="Haft D.H."/>
            <person name="Selengut J.D."/>
            <person name="Sanka R."/>
            <person name="DePew J."/>
            <person name="Purushe J."/>
            <person name="Matthias M.A."/>
            <person name="Vinetz J.M."/>
            <person name="Sutton G.G."/>
            <person name="Nierman W.C."/>
            <person name="Fouts D.E."/>
        </authorList>
    </citation>
    <scope>NUCLEOTIDE SEQUENCE [LARGE SCALE GENOMIC DNA]</scope>
    <source>
        <strain evidence="1 2">HAI1536</strain>
    </source>
</reference>
<dbReference type="AlphaFoldDB" id="M6VEE2"/>
<evidence type="ECO:0000313" key="2">
    <source>
        <dbReference type="Proteomes" id="UP000012112"/>
    </source>
</evidence>
<sequence>MSYFENKVENFFQNDSKNFLGKNETESKLKYPKLEFRIEAPISINLFDKKQMDK</sequence>
<gene>
    <name evidence="1" type="ORF">LEP1GSC172_0447</name>
</gene>
<evidence type="ECO:0000313" key="1">
    <source>
        <dbReference type="EMBL" id="EMO55842.1"/>
    </source>
</evidence>
<accession>M6VEE2</accession>
<dbReference type="Proteomes" id="UP000012112">
    <property type="component" value="Unassembled WGS sequence"/>
</dbReference>
<dbReference type="EMBL" id="AKWD02000005">
    <property type="protein sequence ID" value="EMO55842.1"/>
    <property type="molecule type" value="Genomic_DNA"/>
</dbReference>
<protein>
    <submittedName>
        <fullName evidence="1">Uncharacterized protein</fullName>
    </submittedName>
</protein>
<name>M6VEE2_9LEPT</name>
<proteinExistence type="predicted"/>
<organism evidence="1 2">
    <name type="scientific">Leptospira noguchii</name>
    <dbReference type="NCBI Taxonomy" id="28182"/>
    <lineage>
        <taxon>Bacteria</taxon>
        <taxon>Pseudomonadati</taxon>
        <taxon>Spirochaetota</taxon>
        <taxon>Spirochaetia</taxon>
        <taxon>Leptospirales</taxon>
        <taxon>Leptospiraceae</taxon>
        <taxon>Leptospira</taxon>
    </lineage>
</organism>
<comment type="caution">
    <text evidence="1">The sequence shown here is derived from an EMBL/GenBank/DDBJ whole genome shotgun (WGS) entry which is preliminary data.</text>
</comment>